<feature type="transmembrane region" description="Helical" evidence="1">
    <location>
        <begin position="45"/>
        <end position="66"/>
    </location>
</feature>
<keyword evidence="1" id="KW-0812">Transmembrane</keyword>
<dbReference type="GO" id="GO:0006355">
    <property type="term" value="P:regulation of DNA-templated transcription"/>
    <property type="evidence" value="ECO:0007669"/>
    <property type="project" value="InterPro"/>
</dbReference>
<dbReference type="SUPFAM" id="SSF46894">
    <property type="entry name" value="C-terminal effector domain of the bipartite response regulators"/>
    <property type="match status" value="1"/>
</dbReference>
<evidence type="ECO:0000259" key="2">
    <source>
        <dbReference type="SMART" id="SM00421"/>
    </source>
</evidence>
<accession>A0A6L5Z7B0</accession>
<proteinExistence type="predicted"/>
<dbReference type="InterPro" id="IPR000792">
    <property type="entry name" value="Tscrpt_reg_LuxR_C"/>
</dbReference>
<name>A0A6L5Z7B0_9RHOB</name>
<organism evidence="3 4">
    <name type="scientific">Halovulum marinum</name>
    <dbReference type="NCBI Taxonomy" id="2662447"/>
    <lineage>
        <taxon>Bacteria</taxon>
        <taxon>Pseudomonadati</taxon>
        <taxon>Pseudomonadota</taxon>
        <taxon>Alphaproteobacteria</taxon>
        <taxon>Rhodobacterales</taxon>
        <taxon>Paracoccaceae</taxon>
        <taxon>Halovulum</taxon>
    </lineage>
</organism>
<feature type="transmembrane region" description="Helical" evidence="1">
    <location>
        <begin position="7"/>
        <end position="33"/>
    </location>
</feature>
<dbReference type="Pfam" id="PF00196">
    <property type="entry name" value="GerE"/>
    <property type="match status" value="1"/>
</dbReference>
<dbReference type="EMBL" id="WIND01000074">
    <property type="protein sequence ID" value="MSU92317.1"/>
    <property type="molecule type" value="Genomic_DNA"/>
</dbReference>
<keyword evidence="1" id="KW-0472">Membrane</keyword>
<keyword evidence="1" id="KW-1133">Transmembrane helix</keyword>
<protein>
    <recommendedName>
        <fullName evidence="2">HTH luxR-type domain-containing protein</fullName>
    </recommendedName>
</protein>
<sequence length="179" mass="19619">MRRQPLLLWAIVAIQLIATTFFLWDVGAAFIGLRSTPISWQTREMIEIGAALGLVLGFVVGLRVLIVTTRRNRAMEDRLRAASTAFAELLEQRFVEWRLTPAERDVAWFTLKGFSNAEIAGLRETSEGTVKAQSNAIFRKAGVSGRSQLMALFLDDLLTEGPIASDPADQAAGAASRLA</sequence>
<evidence type="ECO:0000313" key="4">
    <source>
        <dbReference type="Proteomes" id="UP000474957"/>
    </source>
</evidence>
<dbReference type="GO" id="GO:0003677">
    <property type="term" value="F:DNA binding"/>
    <property type="evidence" value="ECO:0007669"/>
    <property type="project" value="InterPro"/>
</dbReference>
<dbReference type="Gene3D" id="1.10.10.10">
    <property type="entry name" value="Winged helix-like DNA-binding domain superfamily/Winged helix DNA-binding domain"/>
    <property type="match status" value="1"/>
</dbReference>
<keyword evidence="4" id="KW-1185">Reference proteome</keyword>
<dbReference type="AlphaFoldDB" id="A0A6L5Z7B0"/>
<evidence type="ECO:0000256" key="1">
    <source>
        <dbReference type="SAM" id="Phobius"/>
    </source>
</evidence>
<comment type="caution">
    <text evidence="3">The sequence shown here is derived from an EMBL/GenBank/DDBJ whole genome shotgun (WGS) entry which is preliminary data.</text>
</comment>
<dbReference type="Proteomes" id="UP000474957">
    <property type="component" value="Unassembled WGS sequence"/>
</dbReference>
<dbReference type="RefSeq" id="WP_154449817.1">
    <property type="nucleotide sequence ID" value="NZ_WIND01000074.1"/>
</dbReference>
<feature type="domain" description="HTH luxR-type" evidence="2">
    <location>
        <begin position="96"/>
        <end position="153"/>
    </location>
</feature>
<dbReference type="SMART" id="SM00421">
    <property type="entry name" value="HTH_LUXR"/>
    <property type="match status" value="1"/>
</dbReference>
<dbReference type="InterPro" id="IPR016032">
    <property type="entry name" value="Sig_transdc_resp-reg_C-effctor"/>
</dbReference>
<reference evidence="3 4" key="1">
    <citation type="submission" date="2019-10" db="EMBL/GenBank/DDBJ databases">
        <title>Cognatihalovulum marinum gen. nov. sp. nov., a new member of the family Rhodobacteraceae isolated from deep seawater of the Northwest Indian Ocean.</title>
        <authorList>
            <person name="Ruan C."/>
            <person name="Wang J."/>
            <person name="Zheng X."/>
            <person name="Song L."/>
            <person name="Zhu Y."/>
            <person name="Huang Y."/>
            <person name="Lu Z."/>
            <person name="Du W."/>
            <person name="Huang L."/>
            <person name="Dai X."/>
        </authorList>
    </citation>
    <scope>NUCLEOTIDE SEQUENCE [LARGE SCALE GENOMIC DNA]</scope>
    <source>
        <strain evidence="3 4">2CG4</strain>
    </source>
</reference>
<gene>
    <name evidence="3" type="ORF">GE300_22575</name>
</gene>
<dbReference type="InterPro" id="IPR036388">
    <property type="entry name" value="WH-like_DNA-bd_sf"/>
</dbReference>
<evidence type="ECO:0000313" key="3">
    <source>
        <dbReference type="EMBL" id="MSU92317.1"/>
    </source>
</evidence>